<feature type="transmembrane region" description="Helical" evidence="5">
    <location>
        <begin position="349"/>
        <end position="367"/>
    </location>
</feature>
<feature type="transmembrane region" description="Helical" evidence="5">
    <location>
        <begin position="154"/>
        <end position="173"/>
    </location>
</feature>
<dbReference type="GO" id="GO:0022857">
    <property type="term" value="F:transmembrane transporter activity"/>
    <property type="evidence" value="ECO:0007669"/>
    <property type="project" value="InterPro"/>
</dbReference>
<feature type="transmembrane region" description="Helical" evidence="5">
    <location>
        <begin position="465"/>
        <end position="486"/>
    </location>
</feature>
<feature type="transmembrane region" description="Helical" evidence="5">
    <location>
        <begin position="220"/>
        <end position="238"/>
    </location>
</feature>
<feature type="transmembrane region" description="Helical" evidence="5">
    <location>
        <begin position="93"/>
        <end position="115"/>
    </location>
</feature>
<dbReference type="GO" id="GO:0005886">
    <property type="term" value="C:plasma membrane"/>
    <property type="evidence" value="ECO:0007669"/>
    <property type="project" value="TreeGrafter"/>
</dbReference>
<feature type="transmembrane region" description="Helical" evidence="5">
    <location>
        <begin position="388"/>
        <end position="406"/>
    </location>
</feature>
<dbReference type="Proteomes" id="UP000254968">
    <property type="component" value="Unassembled WGS sequence"/>
</dbReference>
<feature type="domain" description="Major facilitator superfamily (MFS) profile" evidence="6">
    <location>
        <begin position="1"/>
        <end position="487"/>
    </location>
</feature>
<proteinExistence type="predicted"/>
<organism evidence="7 8">
    <name type="scientific">Legionella beliardensis</name>
    <dbReference type="NCBI Taxonomy" id="91822"/>
    <lineage>
        <taxon>Bacteria</taxon>
        <taxon>Pseudomonadati</taxon>
        <taxon>Pseudomonadota</taxon>
        <taxon>Gammaproteobacteria</taxon>
        <taxon>Legionellales</taxon>
        <taxon>Legionellaceae</taxon>
        <taxon>Legionella</taxon>
    </lineage>
</organism>
<dbReference type="PANTHER" id="PTHR23501">
    <property type="entry name" value="MAJOR FACILITATOR SUPERFAMILY"/>
    <property type="match status" value="1"/>
</dbReference>
<feature type="transmembrane region" description="Helical" evidence="5">
    <location>
        <begin position="320"/>
        <end position="337"/>
    </location>
</feature>
<dbReference type="Gene3D" id="1.20.1250.20">
    <property type="entry name" value="MFS general substrate transporter like domains"/>
    <property type="match status" value="1"/>
</dbReference>
<dbReference type="SUPFAM" id="SSF103473">
    <property type="entry name" value="MFS general substrate transporter"/>
    <property type="match status" value="1"/>
</dbReference>
<keyword evidence="2 5" id="KW-0812">Transmembrane</keyword>
<keyword evidence="8" id="KW-1185">Reference proteome</keyword>
<feature type="transmembrane region" description="Helical" evidence="5">
    <location>
        <begin position="59"/>
        <end position="81"/>
    </location>
</feature>
<dbReference type="AlphaFoldDB" id="A0A378I4N8"/>
<dbReference type="InterPro" id="IPR011701">
    <property type="entry name" value="MFS"/>
</dbReference>
<feature type="transmembrane region" description="Helical" evidence="5">
    <location>
        <begin position="127"/>
        <end position="148"/>
    </location>
</feature>
<evidence type="ECO:0000259" key="6">
    <source>
        <dbReference type="PROSITE" id="PS50850"/>
    </source>
</evidence>
<evidence type="ECO:0000256" key="3">
    <source>
        <dbReference type="ARBA" id="ARBA00022989"/>
    </source>
</evidence>
<evidence type="ECO:0000256" key="1">
    <source>
        <dbReference type="ARBA" id="ARBA00004141"/>
    </source>
</evidence>
<dbReference type="PROSITE" id="PS50850">
    <property type="entry name" value="MFS"/>
    <property type="match status" value="1"/>
</dbReference>
<dbReference type="InterPro" id="IPR020846">
    <property type="entry name" value="MFS_dom"/>
</dbReference>
<feature type="transmembrane region" description="Helical" evidence="5">
    <location>
        <begin position="258"/>
        <end position="283"/>
    </location>
</feature>
<protein>
    <submittedName>
        <fullName evidence="7">Multidrug resistance protein, MFS superfamily</fullName>
    </submittedName>
</protein>
<gene>
    <name evidence="7" type="primary">emrB_2</name>
    <name evidence="7" type="ORF">NCTC13315_02262</name>
</gene>
<dbReference type="OrthoDB" id="9812221at2"/>
<accession>A0A378I4N8</accession>
<feature type="transmembrane region" description="Helical" evidence="5">
    <location>
        <begin position="289"/>
        <end position="311"/>
    </location>
</feature>
<evidence type="ECO:0000256" key="2">
    <source>
        <dbReference type="ARBA" id="ARBA00022692"/>
    </source>
</evidence>
<dbReference type="PANTHER" id="PTHR23501:SF174">
    <property type="entry name" value="MULTIDRUG EXPORT PROTEIN EMRB-RELATED"/>
    <property type="match status" value="1"/>
</dbReference>
<comment type="subcellular location">
    <subcellularLocation>
        <location evidence="1">Membrane</location>
        <topology evidence="1">Multi-pass membrane protein</topology>
    </subcellularLocation>
</comment>
<keyword evidence="4 5" id="KW-0472">Membrane</keyword>
<dbReference type="Pfam" id="PF07690">
    <property type="entry name" value="MFS_1"/>
    <property type="match status" value="1"/>
</dbReference>
<evidence type="ECO:0000313" key="7">
    <source>
        <dbReference type="EMBL" id="STX29710.1"/>
    </source>
</evidence>
<feature type="transmembrane region" description="Helical" evidence="5">
    <location>
        <begin position="194"/>
        <end position="214"/>
    </location>
</feature>
<name>A0A378I4N8_9GAMM</name>
<dbReference type="InterPro" id="IPR036259">
    <property type="entry name" value="MFS_trans_sf"/>
</dbReference>
<dbReference type="EMBL" id="UGNV01000001">
    <property type="protein sequence ID" value="STX29710.1"/>
    <property type="molecule type" value="Genomic_DNA"/>
</dbReference>
<keyword evidence="3 5" id="KW-1133">Transmembrane helix</keyword>
<dbReference type="RefSeq" id="WP_115303383.1">
    <property type="nucleotide sequence ID" value="NZ_CAAAHO010000002.1"/>
</dbReference>
<evidence type="ECO:0000256" key="4">
    <source>
        <dbReference type="ARBA" id="ARBA00023136"/>
    </source>
</evidence>
<reference evidence="7 8" key="1">
    <citation type="submission" date="2018-06" db="EMBL/GenBank/DDBJ databases">
        <authorList>
            <consortium name="Pathogen Informatics"/>
            <person name="Doyle S."/>
        </authorList>
    </citation>
    <scope>NUCLEOTIDE SEQUENCE [LARGE SCALE GENOMIC DNA]</scope>
    <source>
        <strain evidence="7 8">NCTC13315</strain>
    </source>
</reference>
<sequence>MQLFILIFSLSLVIFNLTLPIMAGIYIVSDLGGSTFLASYGVSFFCLGNALSTPFGKPFIIRLSPVKLFLVCLLLMIVFSWQCATATSYFDFVLYRFLEGLASGPLYVLISVYFIPTVFTPEKQAKLLPYLFICFTFTPVLGASWGGWVAYTHHWRFLFFTNIPICLFLIILVSHYFRELDQPFHKSYLDKLGLFFYSISIIFIGSALIVGQQLDWFRSHLINMLLIVGGVSTVLFVIRSLNTTHPLIDLRLFKTFYFTFAIVNMGLLFAMYYGMVILLGLWLKLYVNYTFNWIALIIVTMAFGAWIPIFLDYQRLDPRLPLAVALIFLAASCFYTTTFSVDTNFTRIAFSRVLAGIGLAFFLPPIFRLSIQIFTKEEAAESVNCFHVIRLICSGLGAALFVTLWHHRQVFYYERLGGNLTSFSHATSMFFKKAAQFNLHGNKALAQLSHAVTRQATALALDDCFYLMAWIMVGLLFFLLLTFYPLKIRPHLNPQKAVKTV</sequence>
<evidence type="ECO:0000313" key="8">
    <source>
        <dbReference type="Proteomes" id="UP000254968"/>
    </source>
</evidence>
<evidence type="ECO:0000256" key="5">
    <source>
        <dbReference type="SAM" id="Phobius"/>
    </source>
</evidence>